<dbReference type="AlphaFoldDB" id="A0A7G1G1Q2"/>
<gene>
    <name evidence="3" type="primary">mtfC</name>
    <name evidence="3" type="ORF">OSSY52_03220</name>
</gene>
<dbReference type="Gene3D" id="3.40.50.2000">
    <property type="entry name" value="Glycogen Phosphorylase B"/>
    <property type="match status" value="2"/>
</dbReference>
<keyword evidence="4" id="KW-1185">Reference proteome</keyword>
<dbReference type="SUPFAM" id="SSF53756">
    <property type="entry name" value="UDP-Glycosyltransferase/glycogen phosphorylase"/>
    <property type="match status" value="1"/>
</dbReference>
<keyword evidence="3" id="KW-0328">Glycosyltransferase</keyword>
<name>A0A7G1G1Q2_9BACT</name>
<dbReference type="GO" id="GO:0016757">
    <property type="term" value="F:glycosyltransferase activity"/>
    <property type="evidence" value="ECO:0007669"/>
    <property type="project" value="UniProtKB-KW"/>
</dbReference>
<keyword evidence="3" id="KW-0808">Transferase</keyword>
<reference evidence="3 4" key="1">
    <citation type="submission" date="2018-06" db="EMBL/GenBank/DDBJ databases">
        <title>Genome sequencing of Oceanotoga sp. sy52.</title>
        <authorList>
            <person name="Mori K."/>
        </authorList>
    </citation>
    <scope>NUCLEOTIDE SEQUENCE [LARGE SCALE GENOMIC DNA]</scope>
    <source>
        <strain evidence="4">sy52</strain>
    </source>
</reference>
<dbReference type="InParanoid" id="A0A7G1G1Q2"/>
<dbReference type="InterPro" id="IPR028098">
    <property type="entry name" value="Glyco_trans_4-like_N"/>
</dbReference>
<accession>A0A7G1G1Q2</accession>
<organism evidence="3 4">
    <name type="scientific">Tepiditoga spiralis</name>
    <dbReference type="NCBI Taxonomy" id="2108365"/>
    <lineage>
        <taxon>Bacteria</taxon>
        <taxon>Thermotogati</taxon>
        <taxon>Thermotogota</taxon>
        <taxon>Thermotogae</taxon>
        <taxon>Petrotogales</taxon>
        <taxon>Petrotogaceae</taxon>
        <taxon>Tepiditoga</taxon>
    </lineage>
</organism>
<dbReference type="InterPro" id="IPR001296">
    <property type="entry name" value="Glyco_trans_1"/>
</dbReference>
<dbReference type="EMBL" id="AP018712">
    <property type="protein sequence ID" value="BBE30181.1"/>
    <property type="molecule type" value="Genomic_DNA"/>
</dbReference>
<dbReference type="PANTHER" id="PTHR12526:SF627">
    <property type="entry name" value="D-RHAMNOSYLTRANSFERASE WBPZ"/>
    <property type="match status" value="1"/>
</dbReference>
<dbReference type="Pfam" id="PF00534">
    <property type="entry name" value="Glycos_transf_1"/>
    <property type="match status" value="1"/>
</dbReference>
<proteinExistence type="predicted"/>
<sequence length="367" mass="41607">MENTKKVITSIGKYYYPTKGGIEKVTKDIAEVLAKDGYVSKVISFDGKKHKSGIINNVDIIRFKELKIGPAPISIKFLKIFNNLCKDSDVLIFHYPNPIAEYALLKYKGNAKIIIFYHSDLIGYNGLITKIYNKMTDKVLNKADVIIGTSPNYVKSSKNLKKYEDKTKILPLCVNHGEFETDKLYDFKNFNFKNKILFVGRFVKYKGINYLIDSLKYLDKSYGLIIVGSGKLKNKIKEQIKENDLKERVLMLENLSNGELKSVYNSSDVFVLPSILKSEAYGIVSLEAMANKLPIITTELGTGTSFYNVDGFNGKVIEPKSSKAIAEAVKICIKNKNEYGINGYQKVRQEFSLDVFNRTILEILKEL</sequence>
<evidence type="ECO:0000259" key="2">
    <source>
        <dbReference type="Pfam" id="PF13439"/>
    </source>
</evidence>
<feature type="domain" description="Glycosyl transferase family 1" evidence="1">
    <location>
        <begin position="193"/>
        <end position="338"/>
    </location>
</feature>
<evidence type="ECO:0000259" key="1">
    <source>
        <dbReference type="Pfam" id="PF00534"/>
    </source>
</evidence>
<dbReference type="PANTHER" id="PTHR12526">
    <property type="entry name" value="GLYCOSYLTRANSFERASE"/>
    <property type="match status" value="1"/>
</dbReference>
<evidence type="ECO:0000313" key="3">
    <source>
        <dbReference type="EMBL" id="BBE30181.1"/>
    </source>
</evidence>
<protein>
    <submittedName>
        <fullName evidence="3">Mannosyltransferase</fullName>
    </submittedName>
</protein>
<dbReference type="Pfam" id="PF13439">
    <property type="entry name" value="Glyco_transf_4"/>
    <property type="match status" value="1"/>
</dbReference>
<feature type="domain" description="Glycosyltransferase subfamily 4-like N-terminal" evidence="2">
    <location>
        <begin position="20"/>
        <end position="175"/>
    </location>
</feature>
<dbReference type="KEGG" id="ocy:OSSY52_03220"/>
<dbReference type="RefSeq" id="WP_190615307.1">
    <property type="nucleotide sequence ID" value="NZ_AP018712.1"/>
</dbReference>
<dbReference type="Proteomes" id="UP000516361">
    <property type="component" value="Chromosome"/>
</dbReference>
<evidence type="ECO:0000313" key="4">
    <source>
        <dbReference type="Proteomes" id="UP000516361"/>
    </source>
</evidence>